<evidence type="ECO:0000313" key="2">
    <source>
        <dbReference type="Proteomes" id="UP000299102"/>
    </source>
</evidence>
<comment type="caution">
    <text evidence="1">The sequence shown here is derived from an EMBL/GenBank/DDBJ whole genome shotgun (WGS) entry which is preliminary data.</text>
</comment>
<proteinExistence type="predicted"/>
<name>A0A4C1YFP8_EUMVA</name>
<sequence length="144" mass="16849">MKVHVHRPLPLKFNVLSDVTEIKLELRRPLNGDMHMRRARPLGIVEITASCRVQISGRTQRCRDPVMRALSMEADFDLHMTFRYGTGHFLNSANKNIFSTLNRFPLSTLRKRTDELYRREPIEYEIADVEGACQSLRRAERHET</sequence>
<dbReference type="Proteomes" id="UP000299102">
    <property type="component" value="Unassembled WGS sequence"/>
</dbReference>
<reference evidence="1 2" key="1">
    <citation type="journal article" date="2019" name="Commun. Biol.">
        <title>The bagworm genome reveals a unique fibroin gene that provides high tensile strength.</title>
        <authorList>
            <person name="Kono N."/>
            <person name="Nakamura H."/>
            <person name="Ohtoshi R."/>
            <person name="Tomita M."/>
            <person name="Numata K."/>
            <person name="Arakawa K."/>
        </authorList>
    </citation>
    <scope>NUCLEOTIDE SEQUENCE [LARGE SCALE GENOMIC DNA]</scope>
</reference>
<accession>A0A4C1YFP8</accession>
<keyword evidence="2" id="KW-1185">Reference proteome</keyword>
<organism evidence="1 2">
    <name type="scientific">Eumeta variegata</name>
    <name type="common">Bagworm moth</name>
    <name type="synonym">Eumeta japonica</name>
    <dbReference type="NCBI Taxonomy" id="151549"/>
    <lineage>
        <taxon>Eukaryota</taxon>
        <taxon>Metazoa</taxon>
        <taxon>Ecdysozoa</taxon>
        <taxon>Arthropoda</taxon>
        <taxon>Hexapoda</taxon>
        <taxon>Insecta</taxon>
        <taxon>Pterygota</taxon>
        <taxon>Neoptera</taxon>
        <taxon>Endopterygota</taxon>
        <taxon>Lepidoptera</taxon>
        <taxon>Glossata</taxon>
        <taxon>Ditrysia</taxon>
        <taxon>Tineoidea</taxon>
        <taxon>Psychidae</taxon>
        <taxon>Oiketicinae</taxon>
        <taxon>Eumeta</taxon>
    </lineage>
</organism>
<dbReference type="EMBL" id="BGZK01001189">
    <property type="protein sequence ID" value="GBP73870.1"/>
    <property type="molecule type" value="Genomic_DNA"/>
</dbReference>
<evidence type="ECO:0000313" key="1">
    <source>
        <dbReference type="EMBL" id="GBP73870.1"/>
    </source>
</evidence>
<protein>
    <submittedName>
        <fullName evidence="1">Uncharacterized protein</fullName>
    </submittedName>
</protein>
<dbReference type="AlphaFoldDB" id="A0A4C1YFP8"/>
<gene>
    <name evidence="1" type="ORF">EVAR_52431_1</name>
</gene>